<dbReference type="Proteomes" id="UP000192016">
    <property type="component" value="Chromosome"/>
</dbReference>
<gene>
    <name evidence="1" type="ORF">LLUC109_1885</name>
</gene>
<evidence type="ECO:0000313" key="2">
    <source>
        <dbReference type="Proteomes" id="UP000192016"/>
    </source>
</evidence>
<protein>
    <submittedName>
        <fullName evidence="1">Uncharacterized protein</fullName>
    </submittedName>
</protein>
<name>A0AAJ6MJQ8_LACLC</name>
<sequence>MITELKQTLRDLNAYRLINYGNTAYRRISNDNHFESVPTELSELWYGQDVLSFLTLSIAYDSDINFMSKNELIRWIENERCLITRLEQIFSTL</sequence>
<reference evidence="1 2" key="1">
    <citation type="journal article" date="2017" name="BMC Genomics">
        <title>Comparative and functional genomics of the Lactococcus lactis taxon; insights into evolution and niche adaptation.</title>
        <authorList>
            <person name="Kelleher P."/>
            <person name="Bottacini F."/>
            <person name="Mahony J."/>
            <person name="Kilcawley K.N."/>
            <person name="van Sinderen D."/>
        </authorList>
    </citation>
    <scope>NUCLEOTIDE SEQUENCE [LARGE SCALE GENOMIC DNA]</scope>
    <source>
        <strain evidence="1 2">UC109</strain>
    </source>
</reference>
<dbReference type="EMBL" id="CP015907">
    <property type="protein sequence ID" value="WOW94820.1"/>
    <property type="molecule type" value="Genomic_DNA"/>
</dbReference>
<accession>A0AAJ6MJQ8</accession>
<evidence type="ECO:0000313" key="1">
    <source>
        <dbReference type="EMBL" id="WOW94820.1"/>
    </source>
</evidence>
<dbReference type="AlphaFoldDB" id="A0AAJ6MJQ8"/>
<organism evidence="1 2">
    <name type="scientific">Lactococcus lactis subsp. cremoris</name>
    <name type="common">Streptococcus cremoris</name>
    <dbReference type="NCBI Taxonomy" id="1359"/>
    <lineage>
        <taxon>Bacteria</taxon>
        <taxon>Bacillati</taxon>
        <taxon>Bacillota</taxon>
        <taxon>Bacilli</taxon>
        <taxon>Lactobacillales</taxon>
        <taxon>Streptococcaceae</taxon>
        <taxon>Lactococcus</taxon>
    </lineage>
</organism>
<dbReference type="RefSeq" id="WP_021166396.1">
    <property type="nucleotide sequence ID" value="NZ_CP015900.2"/>
</dbReference>
<proteinExistence type="predicted"/>